<comment type="caution">
    <text evidence="2">The sequence shown here is derived from an EMBL/GenBank/DDBJ whole genome shotgun (WGS) entry which is preliminary data.</text>
</comment>
<dbReference type="NCBIfam" id="TIGR04452">
    <property type="entry name" value="Lepto_Lipo_YY_C"/>
    <property type="match status" value="1"/>
</dbReference>
<evidence type="ECO:0000313" key="2">
    <source>
        <dbReference type="EMBL" id="TGL55897.1"/>
    </source>
</evidence>
<evidence type="ECO:0000313" key="3">
    <source>
        <dbReference type="Proteomes" id="UP000297693"/>
    </source>
</evidence>
<dbReference type="InterPro" id="IPR031030">
    <property type="entry name" value="Lepto_Lipo_YY_C"/>
</dbReference>
<proteinExistence type="predicted"/>
<sequence length="159" mass="16822">MVRLSLSYLFLLSLFQCALLDPAADMETSVKGSDAKKRISASISQAEVTATSLWISQNGMQGGGSAILPLLVINGILAQILYPVVSSISDSEYYREFSVAQCESDIETKGALALGLAYESLAPAGSLGPLRDAALLSALSSCHLEKSPKILDLSKNIKL</sequence>
<accession>A0A4R9JWG8</accession>
<dbReference type="OrthoDB" id="327755at2"/>
<protein>
    <submittedName>
        <fullName evidence="2">TIGR04452 family lipoprotein</fullName>
    </submittedName>
</protein>
<evidence type="ECO:0000256" key="1">
    <source>
        <dbReference type="SAM" id="SignalP"/>
    </source>
</evidence>
<keyword evidence="2" id="KW-0449">Lipoprotein</keyword>
<reference evidence="2" key="1">
    <citation type="journal article" date="2019" name="PLoS Negl. Trop. Dis.">
        <title>Revisiting the worldwide diversity of Leptospira species in the environment.</title>
        <authorList>
            <person name="Vincent A.T."/>
            <person name="Schiettekatte O."/>
            <person name="Bourhy P."/>
            <person name="Veyrier F.J."/>
            <person name="Picardeau M."/>
        </authorList>
    </citation>
    <scope>NUCLEOTIDE SEQUENCE [LARGE SCALE GENOMIC DNA]</scope>
    <source>
        <strain evidence="2">201702476</strain>
    </source>
</reference>
<gene>
    <name evidence="2" type="ORF">EHQ58_18200</name>
</gene>
<keyword evidence="3" id="KW-1185">Reference proteome</keyword>
<dbReference type="AlphaFoldDB" id="A0A4R9JWG8"/>
<name>A0A4R9JWG8_9LEPT</name>
<feature type="signal peptide" evidence="1">
    <location>
        <begin position="1"/>
        <end position="23"/>
    </location>
</feature>
<dbReference type="EMBL" id="RQGD01000047">
    <property type="protein sequence ID" value="TGL55897.1"/>
    <property type="molecule type" value="Genomic_DNA"/>
</dbReference>
<organism evidence="2 3">
    <name type="scientific">Leptospira ognonensis</name>
    <dbReference type="NCBI Taxonomy" id="2484945"/>
    <lineage>
        <taxon>Bacteria</taxon>
        <taxon>Pseudomonadati</taxon>
        <taxon>Spirochaetota</taxon>
        <taxon>Spirochaetia</taxon>
        <taxon>Leptospirales</taxon>
        <taxon>Leptospiraceae</taxon>
        <taxon>Leptospira</taxon>
    </lineage>
</organism>
<feature type="chain" id="PRO_5020266986" evidence="1">
    <location>
        <begin position="24"/>
        <end position="159"/>
    </location>
</feature>
<dbReference type="Proteomes" id="UP000297693">
    <property type="component" value="Unassembled WGS sequence"/>
</dbReference>
<keyword evidence="1" id="KW-0732">Signal</keyword>